<feature type="non-terminal residue" evidence="1">
    <location>
        <position position="1"/>
    </location>
</feature>
<sequence>QARLAAGFAVHAGLAALEPYRPPAAAGQVEAPVGLGALGAGRVAEAYPDAVLSALLGHRPSPRRTPWGLQQRIAALRLRGVVDADGGLWHRTLEELDAAAVAYAAYALAEGLGSWVGDRREGVIVMPVRELAEGYEPLPPPGRLPLAR</sequence>
<organism evidence="1">
    <name type="scientific">uncultured Solirubrobacteraceae bacterium</name>
    <dbReference type="NCBI Taxonomy" id="1162706"/>
    <lineage>
        <taxon>Bacteria</taxon>
        <taxon>Bacillati</taxon>
        <taxon>Actinomycetota</taxon>
        <taxon>Thermoleophilia</taxon>
        <taxon>Solirubrobacterales</taxon>
        <taxon>Solirubrobacteraceae</taxon>
        <taxon>environmental samples</taxon>
    </lineage>
</organism>
<dbReference type="EMBL" id="CADCVO010000594">
    <property type="protein sequence ID" value="CAA9527346.1"/>
    <property type="molecule type" value="Genomic_DNA"/>
</dbReference>
<evidence type="ECO:0000313" key="1">
    <source>
        <dbReference type="EMBL" id="CAA9527346.1"/>
    </source>
</evidence>
<protein>
    <submittedName>
        <fullName evidence="1">Uncharacterized protein</fullName>
    </submittedName>
</protein>
<reference evidence="1" key="1">
    <citation type="submission" date="2020-02" db="EMBL/GenBank/DDBJ databases">
        <authorList>
            <person name="Meier V. D."/>
        </authorList>
    </citation>
    <scope>NUCLEOTIDE SEQUENCE</scope>
    <source>
        <strain evidence="1">AVDCRST_MAG13</strain>
    </source>
</reference>
<dbReference type="InterPro" id="IPR007362">
    <property type="entry name" value="DUF429"/>
</dbReference>
<name>A0A6J4TNY3_9ACTN</name>
<dbReference type="Pfam" id="PF04250">
    <property type="entry name" value="DUF429"/>
    <property type="match status" value="1"/>
</dbReference>
<dbReference type="AlphaFoldDB" id="A0A6J4TNY3"/>
<gene>
    <name evidence="1" type="ORF">AVDCRST_MAG13-3862</name>
</gene>
<proteinExistence type="predicted"/>
<accession>A0A6J4TNY3</accession>